<evidence type="ECO:0000313" key="1">
    <source>
        <dbReference type="EMBL" id="ARO88421.1"/>
    </source>
</evidence>
<evidence type="ECO:0008006" key="3">
    <source>
        <dbReference type="Google" id="ProtNLM"/>
    </source>
</evidence>
<protein>
    <recommendedName>
        <fullName evidence="3">DUF3501 domain-containing protein</fullName>
    </recommendedName>
</protein>
<sequence>MPQITRDSLMTLEAYAKARQEFRARVMAHKKNRKVHLGENVTLIFEDELTIRYQIQEMLRVEKIFEEEGILDELNAYAPLVPDGGNWKATMMIEYPDPVERAARLAELTGIEDRVWVRVSDHEPVYAIADEDLERENAEKTSSVHFLRFELSKDMIGALRQDATLSMGIDHLAYDVPAKLVTGTVRDALIDDLTADLTT</sequence>
<dbReference type="Proteomes" id="UP000012179">
    <property type="component" value="Chromosome"/>
</dbReference>
<reference evidence="1 2" key="1">
    <citation type="journal article" date="2015" name="Int. J. Syst. Evol. Microbiol.">
        <title>Nitrosospira lacus sp. nov., a psychrotolerant, ammonia-oxidizing bacterium from sandy lake sediment.</title>
        <authorList>
            <person name="Urakawa H."/>
            <person name="Garcia J.C."/>
            <person name="Nielsen J.L."/>
            <person name="Le V.Q."/>
            <person name="Kozlowski J.A."/>
            <person name="Stein L.Y."/>
            <person name="Lim C.K."/>
            <person name="Pommerening-Roser A."/>
            <person name="Martens-Habbena W."/>
            <person name="Stahl D.A."/>
            <person name="Klotz M.G."/>
        </authorList>
    </citation>
    <scope>NUCLEOTIDE SEQUENCE [LARGE SCALE GENOMIC DNA]</scope>
    <source>
        <strain evidence="1 2">APG3</strain>
    </source>
</reference>
<dbReference type="OrthoDB" id="9780579at2"/>
<proteinExistence type="predicted"/>
<dbReference type="AlphaFoldDB" id="A0A1W6SRJ1"/>
<organism evidence="1 2">
    <name type="scientific">Nitrosospira lacus</name>
    <dbReference type="NCBI Taxonomy" id="1288494"/>
    <lineage>
        <taxon>Bacteria</taxon>
        <taxon>Pseudomonadati</taxon>
        <taxon>Pseudomonadota</taxon>
        <taxon>Betaproteobacteria</taxon>
        <taxon>Nitrosomonadales</taxon>
        <taxon>Nitrosomonadaceae</taxon>
        <taxon>Nitrosospira</taxon>
    </lineage>
</organism>
<dbReference type="KEGG" id="nlc:EBAPG3_011920"/>
<dbReference type="EMBL" id="CP021106">
    <property type="protein sequence ID" value="ARO88421.1"/>
    <property type="molecule type" value="Genomic_DNA"/>
</dbReference>
<dbReference type="InterPro" id="IPR021890">
    <property type="entry name" value="DUF3501"/>
</dbReference>
<dbReference type="Pfam" id="PF12007">
    <property type="entry name" value="DUF3501"/>
    <property type="match status" value="1"/>
</dbReference>
<dbReference type="RefSeq" id="WP_004177889.1">
    <property type="nucleotide sequence ID" value="NZ_CP021106.3"/>
</dbReference>
<name>A0A1W6SRJ1_9PROT</name>
<evidence type="ECO:0000313" key="2">
    <source>
        <dbReference type="Proteomes" id="UP000012179"/>
    </source>
</evidence>
<keyword evidence="2" id="KW-1185">Reference proteome</keyword>
<gene>
    <name evidence="1" type="ORF">EBAPG3_011920</name>
</gene>
<dbReference type="eggNOG" id="COG0247">
    <property type="taxonomic scope" value="Bacteria"/>
</dbReference>
<accession>A0A1W6SRJ1</accession>